<evidence type="ECO:0000256" key="1">
    <source>
        <dbReference type="ARBA" id="ARBA00000822"/>
    </source>
</evidence>
<reference evidence="7" key="3">
    <citation type="submission" date="2022-05" db="EMBL/GenBank/DDBJ databases">
        <authorList>
            <person name="Kunte H.-J."/>
        </authorList>
    </citation>
    <scope>NUCLEOTIDE SEQUENCE</scope>
    <source>
        <strain evidence="7">G5</strain>
    </source>
</reference>
<gene>
    <name evidence="6" type="ORF">FGG12_04200</name>
    <name evidence="7" type="ORF">M5D45_26625</name>
</gene>
<dbReference type="InterPro" id="IPR001223">
    <property type="entry name" value="Glyco_hydro18_cat"/>
</dbReference>
<dbReference type="EC" id="3.2.1.14" evidence="2"/>
<organism evidence="7 9">
    <name type="scientific">Cupriavidus campinensis</name>
    <dbReference type="NCBI Taxonomy" id="151783"/>
    <lineage>
        <taxon>Bacteria</taxon>
        <taxon>Pseudomonadati</taxon>
        <taxon>Pseudomonadota</taxon>
        <taxon>Betaproteobacteria</taxon>
        <taxon>Burkholderiales</taxon>
        <taxon>Burkholderiaceae</taxon>
        <taxon>Cupriavidus</taxon>
    </lineage>
</organism>
<dbReference type="EMBL" id="CP097331">
    <property type="protein sequence ID" value="URF06668.1"/>
    <property type="molecule type" value="Genomic_DNA"/>
</dbReference>
<dbReference type="CDD" id="cd00146">
    <property type="entry name" value="PKD"/>
    <property type="match status" value="1"/>
</dbReference>
<feature type="compositionally biased region" description="Polar residues" evidence="4">
    <location>
        <begin position="1"/>
        <end position="23"/>
    </location>
</feature>
<evidence type="ECO:0000313" key="8">
    <source>
        <dbReference type="Proteomes" id="UP000318943"/>
    </source>
</evidence>
<dbReference type="GO" id="GO:0008843">
    <property type="term" value="F:endochitinase activity"/>
    <property type="evidence" value="ECO:0007669"/>
    <property type="project" value="UniProtKB-EC"/>
</dbReference>
<dbReference type="InterPro" id="IPR017853">
    <property type="entry name" value="GH"/>
</dbReference>
<dbReference type="SUPFAM" id="SSF54556">
    <property type="entry name" value="Chitinase insertion domain"/>
    <property type="match status" value="1"/>
</dbReference>
<feature type="domain" description="GH18" evidence="5">
    <location>
        <begin position="115"/>
        <end position="535"/>
    </location>
</feature>
<dbReference type="InterPro" id="IPR013783">
    <property type="entry name" value="Ig-like_fold"/>
</dbReference>
<evidence type="ECO:0000256" key="4">
    <source>
        <dbReference type="SAM" id="MobiDB-lite"/>
    </source>
</evidence>
<evidence type="ECO:0000256" key="2">
    <source>
        <dbReference type="ARBA" id="ARBA00012729"/>
    </source>
</evidence>
<dbReference type="Gene3D" id="3.20.20.80">
    <property type="entry name" value="Glycosidases"/>
    <property type="match status" value="1"/>
</dbReference>
<keyword evidence="7" id="KW-0378">Hydrolase</keyword>
<sequence length="896" mass="95737">MAKVSDNSNPGQQGRTGFASTGYRNGAPDEQAPPKTPLSRFKGRRQALKGGRAGSALVYNGDPGDPAKPQSVGATERTYQQNKFDPATETEDYSYTATRVVKRVYNTYGAVPQGRKVFGYFTDWSQYDGRLEGNFNNASAGRGLDMMLVNAAAYDKIIIGFAGIVGDKGEKQYVIDNAAVDFGKKLHEATFVDPWGDVASFLNVGFTSWVSNDYQDLFIQSKAQGVLGGLKKLKDKNPNLKLSLSLGGWTMSEAFHAVAANPTQRKTLIDSLAFIVQRFPMFTEIDLDWEYPGNAGAGNPHGPEDAGNFQALVRELKQRLPSIRVSIAAGASMSTLLTSDIKGMIASGVEGINLMTYDYFGTPWAPKLAHHSNLFDVDPADPEGHSIDRAVKYLLGQGVPSTNINIGFAAYSRSGRNAVIDSWSPLQGTYDPGSGTTTGTFESGTTEFFDLIYNYLDLEHQTGINGFNVYTDEVADADYLYSPESGLFLSVDTPRSVYAKGEYVRKHNLGGLFTWTIDMDSGVLVNAAREGLGAPVQTRVVDMDPFYFSGINVQDGGRAPVAVIDGPTEAFEGDDVEFTALRSVGSDLTYSWSAPGLTFIDDKTTSTVGGLLPTVARSYTITLTVRDGSNRTSTATQTLKVKARTAAPPTSRISVVIEAGTPFALSGEASFDPDNDPLTYLWDAPGLPFSGSTEELVEGTAPSVDEQTDYWVKLTVNDGTQTDQSAIFLSVVPGETPSGGVVAKITGRLQVEAGAPISLSAVESTGPAPLLYAWDANGLSFDGADTISVTGNAPIVDRDTTIQVTVTVTGAGGSGDRDSDTVELLVLAGGSSGDEGTWRPEGYPGDAIVTNNYQGQGLHQYKAKWWAGPDQEPGDPDVTSTNAEGDAKVWYDMGPV</sequence>
<dbReference type="PANTHER" id="PTHR11177:SF317">
    <property type="entry name" value="CHITINASE 12-RELATED"/>
    <property type="match status" value="1"/>
</dbReference>
<dbReference type="InterPro" id="IPR011583">
    <property type="entry name" value="Chitinase_II/V-like_cat"/>
</dbReference>
<dbReference type="InterPro" id="IPR022409">
    <property type="entry name" value="PKD/Chitinase_dom"/>
</dbReference>
<dbReference type="InterPro" id="IPR050314">
    <property type="entry name" value="Glycosyl_Hydrlase_18"/>
</dbReference>
<dbReference type="Proteomes" id="UP001056132">
    <property type="component" value="Chromosome 2"/>
</dbReference>
<dbReference type="GO" id="GO:0005576">
    <property type="term" value="C:extracellular region"/>
    <property type="evidence" value="ECO:0007669"/>
    <property type="project" value="TreeGrafter"/>
</dbReference>
<dbReference type="GO" id="GO:0006032">
    <property type="term" value="P:chitin catabolic process"/>
    <property type="evidence" value="ECO:0007669"/>
    <property type="project" value="UniProtKB-KW"/>
</dbReference>
<name>A0AAE9I4R5_9BURK</name>
<evidence type="ECO:0000313" key="9">
    <source>
        <dbReference type="Proteomes" id="UP001056132"/>
    </source>
</evidence>
<dbReference type="GO" id="GO:0008061">
    <property type="term" value="F:chitin binding"/>
    <property type="evidence" value="ECO:0007669"/>
    <property type="project" value="InterPro"/>
</dbReference>
<dbReference type="Gene3D" id="3.10.50.10">
    <property type="match status" value="1"/>
</dbReference>
<evidence type="ECO:0000259" key="5">
    <source>
        <dbReference type="PROSITE" id="PS51910"/>
    </source>
</evidence>
<keyword evidence="8" id="KW-1185">Reference proteome</keyword>
<dbReference type="Pfam" id="PF00704">
    <property type="entry name" value="Glyco_hydro_18"/>
    <property type="match status" value="1"/>
</dbReference>
<dbReference type="SUPFAM" id="SSF51445">
    <property type="entry name" value="(Trans)glycosidases"/>
    <property type="match status" value="1"/>
</dbReference>
<dbReference type="EMBL" id="VCIZ01000002">
    <property type="protein sequence ID" value="TSP13694.1"/>
    <property type="molecule type" value="Genomic_DNA"/>
</dbReference>
<keyword evidence="3" id="KW-0146">Chitin degradation</keyword>
<dbReference type="CDD" id="cd06548">
    <property type="entry name" value="GH18_chitinase"/>
    <property type="match status" value="1"/>
</dbReference>
<dbReference type="SMART" id="SM00636">
    <property type="entry name" value="Glyco_18"/>
    <property type="match status" value="1"/>
</dbReference>
<dbReference type="Proteomes" id="UP000318943">
    <property type="component" value="Unassembled WGS sequence"/>
</dbReference>
<dbReference type="InterPro" id="IPR029070">
    <property type="entry name" value="Chitinase_insertion_sf"/>
</dbReference>
<dbReference type="InterPro" id="IPR035986">
    <property type="entry name" value="PKD_dom_sf"/>
</dbReference>
<comment type="catalytic activity">
    <reaction evidence="1">
        <text>Random endo-hydrolysis of N-acetyl-beta-D-glucosaminide (1-&gt;4)-beta-linkages in chitin and chitodextrins.</text>
        <dbReference type="EC" id="3.2.1.14"/>
    </reaction>
</comment>
<dbReference type="Gene3D" id="2.60.40.10">
    <property type="entry name" value="Immunoglobulins"/>
    <property type="match status" value="2"/>
</dbReference>
<feature type="region of interest" description="Disordered" evidence="4">
    <location>
        <begin position="1"/>
        <end position="87"/>
    </location>
</feature>
<dbReference type="AlphaFoldDB" id="A0AAE9I4R5"/>
<dbReference type="KEGG" id="ccam:M5D45_26625"/>
<keyword evidence="3" id="KW-0624">Polysaccharide degradation</keyword>
<dbReference type="GO" id="GO:0005975">
    <property type="term" value="P:carbohydrate metabolic process"/>
    <property type="evidence" value="ECO:0007669"/>
    <property type="project" value="InterPro"/>
</dbReference>
<reference evidence="6 8" key="1">
    <citation type="submission" date="2019-05" db="EMBL/GenBank/DDBJ databases">
        <title>Whole genome sequence analysis of Cupriavidus campinensis S14E4C strain.</title>
        <authorList>
            <person name="Abbaszade G."/>
            <person name="Szabo A."/>
            <person name="Toumi M."/>
            <person name="Toth E."/>
        </authorList>
    </citation>
    <scope>NUCLEOTIDE SEQUENCE [LARGE SCALE GENOMIC DNA]</scope>
    <source>
        <strain evidence="6 8">S14E4C</strain>
    </source>
</reference>
<dbReference type="PROSITE" id="PS51910">
    <property type="entry name" value="GH18_2"/>
    <property type="match status" value="1"/>
</dbReference>
<protein>
    <recommendedName>
        <fullName evidence="2">chitinase</fullName>
        <ecNumber evidence="2">3.2.1.14</ecNumber>
    </recommendedName>
</protein>
<dbReference type="RefSeq" id="WP_144196397.1">
    <property type="nucleotide sequence ID" value="NZ_CP097331.1"/>
</dbReference>
<keyword evidence="3" id="KW-0119">Carbohydrate metabolism</keyword>
<dbReference type="SMART" id="SM00089">
    <property type="entry name" value="PKD"/>
    <property type="match status" value="3"/>
</dbReference>
<evidence type="ECO:0000313" key="7">
    <source>
        <dbReference type="EMBL" id="URF06668.1"/>
    </source>
</evidence>
<dbReference type="PANTHER" id="PTHR11177">
    <property type="entry name" value="CHITINASE"/>
    <property type="match status" value="1"/>
</dbReference>
<dbReference type="SUPFAM" id="SSF49299">
    <property type="entry name" value="PKD domain"/>
    <property type="match status" value="1"/>
</dbReference>
<accession>A0AAE9I4R5</accession>
<evidence type="ECO:0000313" key="6">
    <source>
        <dbReference type="EMBL" id="TSP13694.1"/>
    </source>
</evidence>
<evidence type="ECO:0000256" key="3">
    <source>
        <dbReference type="ARBA" id="ARBA00023024"/>
    </source>
</evidence>
<reference evidence="7" key="2">
    <citation type="journal article" date="2022" name="Microbiol. Resour. Announc.">
        <title>Genome Sequence of Cupriavidus campinensis Strain G5, a Member of a Bacterial Consortium Capable of Polyethylene Degradation.</title>
        <authorList>
            <person name="Schneider B."/>
            <person name="Pfeiffer F."/>
            <person name="Dyall-Smith M."/>
            <person name="Kunte H.J."/>
        </authorList>
    </citation>
    <scope>NUCLEOTIDE SEQUENCE</scope>
    <source>
        <strain evidence="7">G5</strain>
    </source>
</reference>
<proteinExistence type="predicted"/>